<name>A0A921Z3Q0_MANSE</name>
<dbReference type="Proteomes" id="UP000791440">
    <property type="component" value="Unassembled WGS sequence"/>
</dbReference>
<evidence type="ECO:0000256" key="1">
    <source>
        <dbReference type="SAM" id="MobiDB-lite"/>
    </source>
</evidence>
<comment type="caution">
    <text evidence="2">The sequence shown here is derived from an EMBL/GenBank/DDBJ whole genome shotgun (WGS) entry which is preliminary data.</text>
</comment>
<dbReference type="EMBL" id="JH668377">
    <property type="protein sequence ID" value="KAG6449709.1"/>
    <property type="molecule type" value="Genomic_DNA"/>
</dbReference>
<protein>
    <submittedName>
        <fullName evidence="2">Uncharacterized protein</fullName>
    </submittedName>
</protein>
<proteinExistence type="predicted"/>
<dbReference type="AlphaFoldDB" id="A0A921Z3Q0"/>
<keyword evidence="3" id="KW-1185">Reference proteome</keyword>
<feature type="compositionally biased region" description="Basic and acidic residues" evidence="1">
    <location>
        <begin position="35"/>
        <end position="45"/>
    </location>
</feature>
<evidence type="ECO:0000313" key="2">
    <source>
        <dbReference type="EMBL" id="KAG6449709.1"/>
    </source>
</evidence>
<organism evidence="2 3">
    <name type="scientific">Manduca sexta</name>
    <name type="common">Tobacco hawkmoth</name>
    <name type="synonym">Tobacco hornworm</name>
    <dbReference type="NCBI Taxonomy" id="7130"/>
    <lineage>
        <taxon>Eukaryota</taxon>
        <taxon>Metazoa</taxon>
        <taxon>Ecdysozoa</taxon>
        <taxon>Arthropoda</taxon>
        <taxon>Hexapoda</taxon>
        <taxon>Insecta</taxon>
        <taxon>Pterygota</taxon>
        <taxon>Neoptera</taxon>
        <taxon>Endopterygota</taxon>
        <taxon>Lepidoptera</taxon>
        <taxon>Glossata</taxon>
        <taxon>Ditrysia</taxon>
        <taxon>Bombycoidea</taxon>
        <taxon>Sphingidae</taxon>
        <taxon>Sphinginae</taxon>
        <taxon>Sphingini</taxon>
        <taxon>Manduca</taxon>
    </lineage>
</organism>
<reference evidence="2" key="1">
    <citation type="journal article" date="2016" name="Insect Biochem. Mol. Biol.">
        <title>Multifaceted biological insights from a draft genome sequence of the tobacco hornworm moth, Manduca sexta.</title>
        <authorList>
            <person name="Kanost M.R."/>
            <person name="Arrese E.L."/>
            <person name="Cao X."/>
            <person name="Chen Y.R."/>
            <person name="Chellapilla S."/>
            <person name="Goldsmith M.R."/>
            <person name="Grosse-Wilde E."/>
            <person name="Heckel D.G."/>
            <person name="Herndon N."/>
            <person name="Jiang H."/>
            <person name="Papanicolaou A."/>
            <person name="Qu J."/>
            <person name="Soulages J.L."/>
            <person name="Vogel H."/>
            <person name="Walters J."/>
            <person name="Waterhouse R.M."/>
            <person name="Ahn S.J."/>
            <person name="Almeida F.C."/>
            <person name="An C."/>
            <person name="Aqrawi P."/>
            <person name="Bretschneider A."/>
            <person name="Bryant W.B."/>
            <person name="Bucks S."/>
            <person name="Chao H."/>
            <person name="Chevignon G."/>
            <person name="Christen J.M."/>
            <person name="Clarke D.F."/>
            <person name="Dittmer N.T."/>
            <person name="Ferguson L.C.F."/>
            <person name="Garavelou S."/>
            <person name="Gordon K.H.J."/>
            <person name="Gunaratna R.T."/>
            <person name="Han Y."/>
            <person name="Hauser F."/>
            <person name="He Y."/>
            <person name="Heidel-Fischer H."/>
            <person name="Hirsh A."/>
            <person name="Hu Y."/>
            <person name="Jiang H."/>
            <person name="Kalra D."/>
            <person name="Klinner C."/>
            <person name="Konig C."/>
            <person name="Kovar C."/>
            <person name="Kroll A.R."/>
            <person name="Kuwar S.S."/>
            <person name="Lee S.L."/>
            <person name="Lehman R."/>
            <person name="Li K."/>
            <person name="Li Z."/>
            <person name="Liang H."/>
            <person name="Lovelace S."/>
            <person name="Lu Z."/>
            <person name="Mansfield J.H."/>
            <person name="McCulloch K.J."/>
            <person name="Mathew T."/>
            <person name="Morton B."/>
            <person name="Muzny D.M."/>
            <person name="Neunemann D."/>
            <person name="Ongeri F."/>
            <person name="Pauchet Y."/>
            <person name="Pu L.L."/>
            <person name="Pyrousis I."/>
            <person name="Rao X.J."/>
            <person name="Redding A."/>
            <person name="Roesel C."/>
            <person name="Sanchez-Gracia A."/>
            <person name="Schaack S."/>
            <person name="Shukla A."/>
            <person name="Tetreau G."/>
            <person name="Wang Y."/>
            <person name="Xiong G.H."/>
            <person name="Traut W."/>
            <person name="Walsh T.K."/>
            <person name="Worley K.C."/>
            <person name="Wu D."/>
            <person name="Wu W."/>
            <person name="Wu Y.Q."/>
            <person name="Zhang X."/>
            <person name="Zou Z."/>
            <person name="Zucker H."/>
            <person name="Briscoe A.D."/>
            <person name="Burmester T."/>
            <person name="Clem R.J."/>
            <person name="Feyereisen R."/>
            <person name="Grimmelikhuijzen C.J.P."/>
            <person name="Hamodrakas S.J."/>
            <person name="Hansson B.S."/>
            <person name="Huguet E."/>
            <person name="Jermiin L.S."/>
            <person name="Lan Q."/>
            <person name="Lehman H.K."/>
            <person name="Lorenzen M."/>
            <person name="Merzendorfer H."/>
            <person name="Michalopoulos I."/>
            <person name="Morton D.B."/>
            <person name="Muthukrishnan S."/>
            <person name="Oakeshott J.G."/>
            <person name="Palmer W."/>
            <person name="Park Y."/>
            <person name="Passarelli A.L."/>
            <person name="Rozas J."/>
            <person name="Schwartz L.M."/>
            <person name="Smith W."/>
            <person name="Southgate A."/>
            <person name="Vilcinskas A."/>
            <person name="Vogt R."/>
            <person name="Wang P."/>
            <person name="Werren J."/>
            <person name="Yu X.Q."/>
            <person name="Zhou J.J."/>
            <person name="Brown S.J."/>
            <person name="Scherer S.E."/>
            <person name="Richards S."/>
            <person name="Blissard G.W."/>
        </authorList>
    </citation>
    <scope>NUCLEOTIDE SEQUENCE</scope>
</reference>
<reference evidence="2" key="2">
    <citation type="submission" date="2020-12" db="EMBL/GenBank/DDBJ databases">
        <authorList>
            <person name="Kanost M."/>
        </authorList>
    </citation>
    <scope>NUCLEOTIDE SEQUENCE</scope>
</reference>
<gene>
    <name evidence="2" type="ORF">O3G_MSEX006181</name>
</gene>
<accession>A0A921Z3Q0</accession>
<sequence>MGAGRRPTSAAAACRLPPPSVAPQAPEGLHVSSHPPRDLCNHPRSIDVRHEPTSQYYIRIRQI</sequence>
<feature type="region of interest" description="Disordered" evidence="1">
    <location>
        <begin position="1"/>
        <end position="45"/>
    </location>
</feature>
<evidence type="ECO:0000313" key="3">
    <source>
        <dbReference type="Proteomes" id="UP000791440"/>
    </source>
</evidence>